<dbReference type="Proteomes" id="UP000054099">
    <property type="component" value="Unassembled WGS sequence"/>
</dbReference>
<dbReference type="InterPro" id="IPR050312">
    <property type="entry name" value="IolE/XylAMocC-like"/>
</dbReference>
<dbReference type="InterPro" id="IPR013022">
    <property type="entry name" value="Xyl_isomerase-like_TIM-brl"/>
</dbReference>
<dbReference type="RefSeq" id="WP_061975358.1">
    <property type="nucleotide sequence ID" value="NZ_FMAV01000005.1"/>
</dbReference>
<dbReference type="PANTHER" id="PTHR12110">
    <property type="entry name" value="HYDROXYPYRUVATE ISOMERASE"/>
    <property type="match status" value="1"/>
</dbReference>
<comment type="caution">
    <text evidence="2">The sequence shown here is derived from an EMBL/GenBank/DDBJ whole genome shotgun (WGS) entry which is preliminary data.</text>
</comment>
<protein>
    <submittedName>
        <fullName evidence="2">Xylose isomerase</fullName>
    </submittedName>
</protein>
<dbReference type="OrthoDB" id="9798407at2"/>
<keyword evidence="3" id="KW-1185">Reference proteome</keyword>
<evidence type="ECO:0000313" key="2">
    <source>
        <dbReference type="EMBL" id="KSU80388.1"/>
    </source>
</evidence>
<sequence>MSKRIPVALQMFTLRNETEKDFTGTLKKVAEIGYEGVEFAGYGGLEATELKKVLDDLGLKAASSHVPLITLESELSSVIEYQHAIGNKHIVCPFLPPERRSEQDYRELVSILNSVGETCDKEGLSFAYHNHDFELQPLSDGRKPLEVLLEETNHDWVKAEFDVYWLTKAGEDPVKWLERYQGRTPLVHLKDMTTDGEKFFAELGTGGVDLSAILNKGEASQVEWWVVEQDQSRRSPLESIEMSFQYLTKNYITV</sequence>
<dbReference type="SUPFAM" id="SSF51658">
    <property type="entry name" value="Xylose isomerase-like"/>
    <property type="match status" value="1"/>
</dbReference>
<dbReference type="GO" id="GO:0016853">
    <property type="term" value="F:isomerase activity"/>
    <property type="evidence" value="ECO:0007669"/>
    <property type="project" value="UniProtKB-KW"/>
</dbReference>
<feature type="domain" description="Xylose isomerase-like TIM barrel" evidence="1">
    <location>
        <begin position="26"/>
        <end position="231"/>
    </location>
</feature>
<keyword evidence="2" id="KW-0413">Isomerase</keyword>
<proteinExistence type="predicted"/>
<accession>A0A0V8J049</accession>
<evidence type="ECO:0000259" key="1">
    <source>
        <dbReference type="Pfam" id="PF01261"/>
    </source>
</evidence>
<dbReference type="Gene3D" id="3.20.20.150">
    <property type="entry name" value="Divalent-metal-dependent TIM barrel enzymes"/>
    <property type="match status" value="1"/>
</dbReference>
<evidence type="ECO:0000313" key="3">
    <source>
        <dbReference type="Proteomes" id="UP000054099"/>
    </source>
</evidence>
<dbReference type="InterPro" id="IPR036237">
    <property type="entry name" value="Xyl_isomerase-like_sf"/>
</dbReference>
<organism evidence="2 3">
    <name type="scientific">Fictibacillus enclensis</name>
    <dbReference type="NCBI Taxonomy" id="1017270"/>
    <lineage>
        <taxon>Bacteria</taxon>
        <taxon>Bacillati</taxon>
        <taxon>Bacillota</taxon>
        <taxon>Bacilli</taxon>
        <taxon>Bacillales</taxon>
        <taxon>Fictibacillaceae</taxon>
        <taxon>Fictibacillus</taxon>
    </lineage>
</organism>
<gene>
    <name evidence="2" type="ORF">AS030_20880</name>
</gene>
<dbReference type="Pfam" id="PF01261">
    <property type="entry name" value="AP_endonuc_2"/>
    <property type="match status" value="1"/>
</dbReference>
<dbReference type="EMBL" id="LNQN01000007">
    <property type="protein sequence ID" value="KSU80388.1"/>
    <property type="molecule type" value="Genomic_DNA"/>
</dbReference>
<dbReference type="PANTHER" id="PTHR12110:SF41">
    <property type="entry name" value="INOSOSE DEHYDRATASE"/>
    <property type="match status" value="1"/>
</dbReference>
<dbReference type="AlphaFoldDB" id="A0A0V8J049"/>
<name>A0A0V8J049_9BACL</name>
<reference evidence="2 3" key="1">
    <citation type="journal article" date="2014" name="Antonie Van Leeuwenhoek">
        <title>Fictibacillus enclensis sp. nov., isolated from marine sediment.</title>
        <authorList>
            <person name="Dastager S.G."/>
            <person name="Mawlankar R."/>
            <person name="Srinivasan K."/>
            <person name="Tang S.K."/>
            <person name="Lee J.C."/>
            <person name="Ramana V.V."/>
            <person name="Shouche Y.S."/>
        </authorList>
    </citation>
    <scope>NUCLEOTIDE SEQUENCE [LARGE SCALE GENOMIC DNA]</scope>
    <source>
        <strain evidence="2 3">NIO-1003</strain>
    </source>
</reference>